<evidence type="ECO:0000256" key="1">
    <source>
        <dbReference type="SAM" id="MobiDB-lite"/>
    </source>
</evidence>
<dbReference type="Proteomes" id="UP000653305">
    <property type="component" value="Unassembled WGS sequence"/>
</dbReference>
<evidence type="ECO:0000313" key="3">
    <source>
        <dbReference type="Proteomes" id="UP000653305"/>
    </source>
</evidence>
<feature type="compositionally biased region" description="Pro residues" evidence="1">
    <location>
        <begin position="36"/>
        <end position="53"/>
    </location>
</feature>
<gene>
    <name evidence="2" type="ORF">PHJA_002638400</name>
</gene>
<proteinExistence type="predicted"/>
<keyword evidence="3" id="KW-1185">Reference proteome</keyword>
<name>A0A830D2T0_9LAMI</name>
<feature type="region of interest" description="Disordered" evidence="1">
    <location>
        <begin position="1"/>
        <end position="53"/>
    </location>
</feature>
<comment type="caution">
    <text evidence="2">The sequence shown here is derived from an EMBL/GenBank/DDBJ whole genome shotgun (WGS) entry which is preliminary data.</text>
</comment>
<evidence type="ECO:0000313" key="2">
    <source>
        <dbReference type="EMBL" id="GFQ04943.1"/>
    </source>
</evidence>
<dbReference type="EMBL" id="BMAC01000994">
    <property type="protein sequence ID" value="GFQ04943.1"/>
    <property type="molecule type" value="Genomic_DNA"/>
</dbReference>
<accession>A0A830D2T0</accession>
<organism evidence="2 3">
    <name type="scientific">Phtheirospermum japonicum</name>
    <dbReference type="NCBI Taxonomy" id="374723"/>
    <lineage>
        <taxon>Eukaryota</taxon>
        <taxon>Viridiplantae</taxon>
        <taxon>Streptophyta</taxon>
        <taxon>Embryophyta</taxon>
        <taxon>Tracheophyta</taxon>
        <taxon>Spermatophyta</taxon>
        <taxon>Magnoliopsida</taxon>
        <taxon>eudicotyledons</taxon>
        <taxon>Gunneridae</taxon>
        <taxon>Pentapetalae</taxon>
        <taxon>asterids</taxon>
        <taxon>lamiids</taxon>
        <taxon>Lamiales</taxon>
        <taxon>Orobanchaceae</taxon>
        <taxon>Orobanchaceae incertae sedis</taxon>
        <taxon>Phtheirospermum</taxon>
    </lineage>
</organism>
<sequence length="53" mass="5454">MHLIQGSKKCDVPRSVEPGNPNAPGMPPSNFGLPSGMPPPLPPGPPPHGQAHQ</sequence>
<protein>
    <submittedName>
        <fullName evidence="2">Uncharacterized protein</fullName>
    </submittedName>
</protein>
<reference evidence="2" key="1">
    <citation type="submission" date="2020-07" db="EMBL/GenBank/DDBJ databases">
        <title>Ethylene signaling mediates host invasion by parasitic plants.</title>
        <authorList>
            <person name="Yoshida S."/>
        </authorList>
    </citation>
    <scope>NUCLEOTIDE SEQUENCE</scope>
    <source>
        <strain evidence="2">Okayama</strain>
    </source>
</reference>
<dbReference type="AlphaFoldDB" id="A0A830D2T0"/>